<keyword evidence="1 2" id="KW-0238">DNA-binding</keyword>
<evidence type="ECO:0000256" key="2">
    <source>
        <dbReference type="PROSITE-ProRule" id="PRU01091"/>
    </source>
</evidence>
<proteinExistence type="predicted"/>
<dbReference type="PROSITE" id="PS51755">
    <property type="entry name" value="OMPR_PHOB"/>
    <property type="match status" value="1"/>
</dbReference>
<evidence type="ECO:0000256" key="1">
    <source>
        <dbReference type="ARBA" id="ARBA00023125"/>
    </source>
</evidence>
<dbReference type="InterPro" id="IPR036388">
    <property type="entry name" value="WH-like_DNA-bd_sf"/>
</dbReference>
<protein>
    <submittedName>
        <fullName evidence="4">Transcriptional regulatory protein, C terminal</fullName>
    </submittedName>
</protein>
<accession>A0A3S4J639</accession>
<dbReference type="GO" id="GO:0000160">
    <property type="term" value="P:phosphorelay signal transduction system"/>
    <property type="evidence" value="ECO:0007669"/>
    <property type="project" value="InterPro"/>
</dbReference>
<evidence type="ECO:0000313" key="4">
    <source>
        <dbReference type="EMBL" id="VEC02172.1"/>
    </source>
</evidence>
<dbReference type="InterPro" id="IPR001867">
    <property type="entry name" value="OmpR/PhoB-type_DNA-bd"/>
</dbReference>
<dbReference type="Pfam" id="PF00486">
    <property type="entry name" value="Trans_reg_C"/>
    <property type="match status" value="1"/>
</dbReference>
<feature type="DNA-binding region" description="OmpR/PhoB-type" evidence="2">
    <location>
        <begin position="1"/>
        <end position="72"/>
    </location>
</feature>
<dbReference type="GO" id="GO:0006355">
    <property type="term" value="P:regulation of DNA-templated transcription"/>
    <property type="evidence" value="ECO:0007669"/>
    <property type="project" value="InterPro"/>
</dbReference>
<dbReference type="KEGG" id="clap:NCTC11466_04649"/>
<dbReference type="EMBL" id="LR134201">
    <property type="protein sequence ID" value="VEC02172.1"/>
    <property type="molecule type" value="Genomic_DNA"/>
</dbReference>
<dbReference type="SUPFAM" id="SSF46894">
    <property type="entry name" value="C-terminal effector domain of the bipartite response regulators"/>
    <property type="match status" value="1"/>
</dbReference>
<dbReference type="Gene3D" id="1.10.10.10">
    <property type="entry name" value="Winged helix-like DNA-binding domain superfamily/Winged helix DNA-binding domain"/>
    <property type="match status" value="1"/>
</dbReference>
<dbReference type="GO" id="GO:0003677">
    <property type="term" value="F:DNA binding"/>
    <property type="evidence" value="ECO:0007669"/>
    <property type="project" value="UniProtKB-UniRule"/>
</dbReference>
<organism evidence="4 5">
    <name type="scientific">Cedecea lapagei</name>
    <dbReference type="NCBI Taxonomy" id="158823"/>
    <lineage>
        <taxon>Bacteria</taxon>
        <taxon>Pseudomonadati</taxon>
        <taxon>Pseudomonadota</taxon>
        <taxon>Gammaproteobacteria</taxon>
        <taxon>Enterobacterales</taxon>
        <taxon>Enterobacteriaceae</taxon>
        <taxon>Cedecea</taxon>
    </lineage>
</organism>
<dbReference type="AlphaFoldDB" id="A0A3S4J639"/>
<evidence type="ECO:0000259" key="3">
    <source>
        <dbReference type="PROSITE" id="PS51755"/>
    </source>
</evidence>
<sequence>MHMLFVYLLLRHNHKFVSKEELMVNIWEGNNLIPSTQRLWQVINNLNKKLELLGLPANFIHNVKGRGYSIRYDEITPLYYRVSEAPHSL</sequence>
<name>A0A3S4J639_9ENTR</name>
<gene>
    <name evidence="4" type="ORF">NCTC11466_04649</name>
</gene>
<keyword evidence="5" id="KW-1185">Reference proteome</keyword>
<evidence type="ECO:0000313" key="5">
    <source>
        <dbReference type="Proteomes" id="UP000274122"/>
    </source>
</evidence>
<dbReference type="InterPro" id="IPR016032">
    <property type="entry name" value="Sig_transdc_resp-reg_C-effctor"/>
</dbReference>
<reference evidence="4 5" key="1">
    <citation type="submission" date="2018-12" db="EMBL/GenBank/DDBJ databases">
        <authorList>
            <consortium name="Pathogen Informatics"/>
        </authorList>
    </citation>
    <scope>NUCLEOTIDE SEQUENCE [LARGE SCALE GENOMIC DNA]</scope>
    <source>
        <strain evidence="4 5">NCTC11466</strain>
    </source>
</reference>
<dbReference type="Proteomes" id="UP000274122">
    <property type="component" value="Chromosome"/>
</dbReference>
<feature type="domain" description="OmpR/PhoB-type" evidence="3">
    <location>
        <begin position="1"/>
        <end position="72"/>
    </location>
</feature>